<evidence type="ECO:0000313" key="3">
    <source>
        <dbReference type="EMBL" id="TKI69720.1"/>
    </source>
</evidence>
<comment type="caution">
    <text evidence="3">The sequence shown here is derived from an EMBL/GenBank/DDBJ whole genome shotgun (WGS) entry which is preliminary data.</text>
</comment>
<dbReference type="EMBL" id="SZPX01000004">
    <property type="protein sequence ID" value="TKI69720.1"/>
    <property type="molecule type" value="Genomic_DNA"/>
</dbReference>
<organism evidence="3 4">
    <name type="scientific">Sulfurimonas crateris</name>
    <dbReference type="NCBI Taxonomy" id="2574727"/>
    <lineage>
        <taxon>Bacteria</taxon>
        <taxon>Pseudomonadati</taxon>
        <taxon>Campylobacterota</taxon>
        <taxon>Epsilonproteobacteria</taxon>
        <taxon>Campylobacterales</taxon>
        <taxon>Sulfurimonadaceae</taxon>
        <taxon>Sulfurimonas</taxon>
    </lineage>
</organism>
<dbReference type="InterPro" id="IPR045864">
    <property type="entry name" value="aa-tRNA-synth_II/BPL/LPL"/>
</dbReference>
<name>A0A4U2Z8A9_9BACT</name>
<protein>
    <submittedName>
        <fullName evidence="3">Biotin--[acetyl-CoA-carboxylase] ligase</fullName>
        <ecNumber evidence="3">6.3.4.15</ecNumber>
    </submittedName>
</protein>
<accession>A0A4U2Z8A9</accession>
<dbReference type="InterPro" id="IPR004143">
    <property type="entry name" value="BPL_LPL_catalytic"/>
</dbReference>
<dbReference type="OrthoDB" id="9807064at2"/>
<dbReference type="AlphaFoldDB" id="A0A4U2Z8A9"/>
<dbReference type="SUPFAM" id="SSF55681">
    <property type="entry name" value="Class II aaRS and biotin synthetases"/>
    <property type="match status" value="1"/>
</dbReference>
<evidence type="ECO:0000313" key="4">
    <source>
        <dbReference type="Proteomes" id="UP000309561"/>
    </source>
</evidence>
<reference evidence="3 4" key="1">
    <citation type="submission" date="2019-04" db="EMBL/GenBank/DDBJ databases">
        <title>Sulfurimonas crateris sp. nov. a facultative anaerobic sulfur-oxidizing chemolithautotrophic bacterium isolated from a terrestrial mud vulcano.</title>
        <authorList>
            <person name="Ratnikova N.M."/>
            <person name="Slobodkin A.I."/>
            <person name="Merkel A.Y."/>
            <person name="Novikov A."/>
            <person name="Bonch-Osmolovskaya E.A."/>
            <person name="Slobodkina G.B."/>
        </authorList>
    </citation>
    <scope>NUCLEOTIDE SEQUENCE [LARGE SCALE GENOMIC DNA]</scope>
    <source>
        <strain evidence="3 4">SN118</strain>
    </source>
</reference>
<keyword evidence="4" id="KW-1185">Reference proteome</keyword>
<dbReference type="GO" id="GO:0004077">
    <property type="term" value="F:biotin--[biotin carboxyl-carrier protein] ligase activity"/>
    <property type="evidence" value="ECO:0007669"/>
    <property type="project" value="UniProtKB-EC"/>
</dbReference>
<dbReference type="NCBIfam" id="TIGR00121">
    <property type="entry name" value="birA_ligase"/>
    <property type="match status" value="1"/>
</dbReference>
<proteinExistence type="predicted"/>
<keyword evidence="1 3" id="KW-0436">Ligase</keyword>
<evidence type="ECO:0000256" key="1">
    <source>
        <dbReference type="ARBA" id="ARBA00022598"/>
    </source>
</evidence>
<dbReference type="GO" id="GO:0005737">
    <property type="term" value="C:cytoplasm"/>
    <property type="evidence" value="ECO:0007669"/>
    <property type="project" value="TreeGrafter"/>
</dbReference>
<dbReference type="Pfam" id="PF03099">
    <property type="entry name" value="BPL_LplA_LipB"/>
    <property type="match status" value="1"/>
</dbReference>
<dbReference type="PANTHER" id="PTHR12835">
    <property type="entry name" value="BIOTIN PROTEIN LIGASE"/>
    <property type="match status" value="1"/>
</dbReference>
<dbReference type="PANTHER" id="PTHR12835:SF5">
    <property type="entry name" value="BIOTIN--PROTEIN LIGASE"/>
    <property type="match status" value="1"/>
</dbReference>
<evidence type="ECO:0000259" key="2">
    <source>
        <dbReference type="PROSITE" id="PS51733"/>
    </source>
</evidence>
<feature type="domain" description="BPL/LPL catalytic" evidence="2">
    <location>
        <begin position="1"/>
        <end position="173"/>
    </location>
</feature>
<dbReference type="EC" id="6.3.4.15" evidence="3"/>
<dbReference type="RefSeq" id="WP_137013544.1">
    <property type="nucleotide sequence ID" value="NZ_SZPX01000004.1"/>
</dbReference>
<dbReference type="Gene3D" id="3.30.930.10">
    <property type="entry name" value="Bira Bifunctional Protein, Domain 2"/>
    <property type="match status" value="1"/>
</dbReference>
<gene>
    <name evidence="3" type="ORF">FCU45_06585</name>
</gene>
<dbReference type="PROSITE" id="PS51733">
    <property type="entry name" value="BPL_LPL_CATALYTIC"/>
    <property type="match status" value="1"/>
</dbReference>
<dbReference type="InterPro" id="IPR004408">
    <property type="entry name" value="Biotin_CoA_COase_ligase"/>
</dbReference>
<dbReference type="NCBIfam" id="NF006294">
    <property type="entry name" value="PRK08477.1"/>
    <property type="match status" value="1"/>
</dbReference>
<sequence length="211" mass="24226">MQILYLESVDSTQKYLKELIKEGKVSSPYAVVADSQTAGVGSRENSWIGVKDNLFLSFSIALQQLPQDLKLESASIYFSYVLKETLEEFGSKVWLKWPNDFYIKDRKIGGMITNIVEESILCGVGLNIAEAPESFEKLDVDLKREELIERYFTNLEKKSSWKQVFSKYKLEFYRNQNFYTHGKNLRISLEGASLESDGSVVVNGERIYSLR</sequence>
<dbReference type="Proteomes" id="UP000309561">
    <property type="component" value="Unassembled WGS sequence"/>
</dbReference>